<evidence type="ECO:0000313" key="2">
    <source>
        <dbReference type="EMBL" id="KAF3572757.1"/>
    </source>
</evidence>
<feature type="region of interest" description="Disordered" evidence="1">
    <location>
        <begin position="1"/>
        <end position="40"/>
    </location>
</feature>
<dbReference type="AlphaFoldDB" id="A0A8S9RKA4"/>
<sequence length="121" mass="13453">MRDFPMDSASSPGSSELPDRNLVIQEGDPKESRQSGVKDTGKEDLKWVSVAQDKRSLKKYEVEVKSIDGLVPSPLAFANCSLTDLRFGPLRDFFLPRSFKGIGSRVHILGVTKVQWIMASQ</sequence>
<accession>A0A8S9RKA4</accession>
<name>A0A8S9RKA4_BRACR</name>
<evidence type="ECO:0000256" key="1">
    <source>
        <dbReference type="SAM" id="MobiDB-lite"/>
    </source>
</evidence>
<comment type="caution">
    <text evidence="2">The sequence shown here is derived from an EMBL/GenBank/DDBJ whole genome shotgun (WGS) entry which is preliminary data.</text>
</comment>
<protein>
    <submittedName>
        <fullName evidence="2">Uncharacterized protein</fullName>
    </submittedName>
</protein>
<organism evidence="2 3">
    <name type="scientific">Brassica cretica</name>
    <name type="common">Mustard</name>
    <dbReference type="NCBI Taxonomy" id="69181"/>
    <lineage>
        <taxon>Eukaryota</taxon>
        <taxon>Viridiplantae</taxon>
        <taxon>Streptophyta</taxon>
        <taxon>Embryophyta</taxon>
        <taxon>Tracheophyta</taxon>
        <taxon>Spermatophyta</taxon>
        <taxon>Magnoliopsida</taxon>
        <taxon>eudicotyledons</taxon>
        <taxon>Gunneridae</taxon>
        <taxon>Pentapetalae</taxon>
        <taxon>rosids</taxon>
        <taxon>malvids</taxon>
        <taxon>Brassicales</taxon>
        <taxon>Brassicaceae</taxon>
        <taxon>Brassiceae</taxon>
        <taxon>Brassica</taxon>
    </lineage>
</organism>
<dbReference type="EMBL" id="QGKX02000095">
    <property type="protein sequence ID" value="KAF3572757.1"/>
    <property type="molecule type" value="Genomic_DNA"/>
</dbReference>
<dbReference type="Proteomes" id="UP000712600">
    <property type="component" value="Unassembled WGS sequence"/>
</dbReference>
<gene>
    <name evidence="2" type="ORF">F2Q69_00061395</name>
</gene>
<evidence type="ECO:0000313" key="3">
    <source>
        <dbReference type="Proteomes" id="UP000712600"/>
    </source>
</evidence>
<reference evidence="2" key="1">
    <citation type="submission" date="2019-12" db="EMBL/GenBank/DDBJ databases">
        <title>Genome sequencing and annotation of Brassica cretica.</title>
        <authorList>
            <person name="Studholme D.J."/>
            <person name="Sarris P."/>
        </authorList>
    </citation>
    <scope>NUCLEOTIDE SEQUENCE</scope>
    <source>
        <strain evidence="2">PFS-109/04</strain>
        <tissue evidence="2">Leaf</tissue>
    </source>
</reference>
<proteinExistence type="predicted"/>